<name>J3P4D3_GAET3</name>
<dbReference type="VEuPathDB" id="FungiDB:GGTG_08369"/>
<evidence type="ECO:0000313" key="3">
    <source>
        <dbReference type="EnsemblFungi" id="EJT74529"/>
    </source>
</evidence>
<keyword evidence="1" id="KW-0472">Membrane</keyword>
<keyword evidence="1" id="KW-0812">Transmembrane</keyword>
<dbReference type="EnsemblFungi" id="EJT74529">
    <property type="protein sequence ID" value="EJT74529"/>
    <property type="gene ID" value="GGTG_08369"/>
</dbReference>
<reference evidence="2" key="3">
    <citation type="submission" date="2010-09" db="EMBL/GenBank/DDBJ databases">
        <title>Annotation of Gaeumannomyces graminis var. tritici R3-111a-1.</title>
        <authorList>
            <consortium name="The Broad Institute Genome Sequencing Platform"/>
            <person name="Ma L.-J."/>
            <person name="Dead R."/>
            <person name="Young S.K."/>
            <person name="Zeng Q."/>
            <person name="Gargeya S."/>
            <person name="Fitzgerald M."/>
            <person name="Haas B."/>
            <person name="Abouelleil A."/>
            <person name="Alvarado L."/>
            <person name="Arachchi H.M."/>
            <person name="Berlin A."/>
            <person name="Brown A."/>
            <person name="Chapman S.B."/>
            <person name="Chen Z."/>
            <person name="Dunbar C."/>
            <person name="Freedman E."/>
            <person name="Gearin G."/>
            <person name="Gellesch M."/>
            <person name="Goldberg J."/>
            <person name="Griggs A."/>
            <person name="Gujja S."/>
            <person name="Heiman D."/>
            <person name="Howarth C."/>
            <person name="Larson L."/>
            <person name="Lui A."/>
            <person name="MacDonald P.J.P."/>
            <person name="Mehta T."/>
            <person name="Montmayeur A."/>
            <person name="Murphy C."/>
            <person name="Neiman D."/>
            <person name="Pearson M."/>
            <person name="Priest M."/>
            <person name="Roberts A."/>
            <person name="Saif S."/>
            <person name="Shea T."/>
            <person name="Shenoy N."/>
            <person name="Sisk P."/>
            <person name="Stolte C."/>
            <person name="Sykes S."/>
            <person name="Yandava C."/>
            <person name="Wortman J."/>
            <person name="Nusbaum C."/>
            <person name="Birren B."/>
        </authorList>
    </citation>
    <scope>NUCLEOTIDE SEQUENCE</scope>
    <source>
        <strain evidence="2">R3-111a-1</strain>
    </source>
</reference>
<dbReference type="EMBL" id="GL385398">
    <property type="protein sequence ID" value="EJT74529.1"/>
    <property type="molecule type" value="Genomic_DNA"/>
</dbReference>
<gene>
    <name evidence="3" type="primary">20348827</name>
    <name evidence="2" type="ORF">GGTG_08369</name>
</gene>
<sequence>MGDEVWVASTAEKNARHCASPAVEISPSRHDIKERDHGGQQCEVNCINVDPLVNIQIPVQKTLATQPAPLARRFHDSIPCTLFDTLHHSSPEPRFKSPQEKQGIMIQSEQSTILAALVACLGFALTLAGALYAYNEGYLDPCIQKIGVYLFKAKAMAEKKKLQAQGQKAGRDFVDC</sequence>
<dbReference type="RefSeq" id="XP_009224473.1">
    <property type="nucleotide sequence ID" value="XM_009226209.1"/>
</dbReference>
<keyword evidence="4" id="KW-1185">Reference proteome</keyword>
<evidence type="ECO:0000313" key="4">
    <source>
        <dbReference type="Proteomes" id="UP000006039"/>
    </source>
</evidence>
<reference evidence="2" key="2">
    <citation type="submission" date="2010-07" db="EMBL/GenBank/DDBJ databases">
        <authorList>
            <consortium name="The Broad Institute Genome Sequencing Platform"/>
            <consortium name="Broad Institute Genome Sequencing Center for Infectious Disease"/>
            <person name="Ma L.-J."/>
            <person name="Dead R."/>
            <person name="Young S."/>
            <person name="Zeng Q."/>
            <person name="Koehrsen M."/>
            <person name="Alvarado L."/>
            <person name="Berlin A."/>
            <person name="Chapman S.B."/>
            <person name="Chen Z."/>
            <person name="Freedman E."/>
            <person name="Gellesch M."/>
            <person name="Goldberg J."/>
            <person name="Griggs A."/>
            <person name="Gujja S."/>
            <person name="Heilman E.R."/>
            <person name="Heiman D."/>
            <person name="Hepburn T."/>
            <person name="Howarth C."/>
            <person name="Jen D."/>
            <person name="Larson L."/>
            <person name="Mehta T."/>
            <person name="Neiman D."/>
            <person name="Pearson M."/>
            <person name="Roberts A."/>
            <person name="Saif S."/>
            <person name="Shea T."/>
            <person name="Shenoy N."/>
            <person name="Sisk P."/>
            <person name="Stolte C."/>
            <person name="Sykes S."/>
            <person name="Walk T."/>
            <person name="White J."/>
            <person name="Yandava C."/>
            <person name="Haas B."/>
            <person name="Nusbaum C."/>
            <person name="Birren B."/>
        </authorList>
    </citation>
    <scope>NUCLEOTIDE SEQUENCE</scope>
    <source>
        <strain evidence="2">R3-111a-1</strain>
    </source>
</reference>
<reference evidence="4" key="1">
    <citation type="submission" date="2010-07" db="EMBL/GenBank/DDBJ databases">
        <title>The genome sequence of Gaeumannomyces graminis var. tritici strain R3-111a-1.</title>
        <authorList>
            <consortium name="The Broad Institute Genome Sequencing Platform"/>
            <person name="Ma L.-J."/>
            <person name="Dead R."/>
            <person name="Young S."/>
            <person name="Zeng Q."/>
            <person name="Koehrsen M."/>
            <person name="Alvarado L."/>
            <person name="Berlin A."/>
            <person name="Chapman S.B."/>
            <person name="Chen Z."/>
            <person name="Freedman E."/>
            <person name="Gellesch M."/>
            <person name="Goldberg J."/>
            <person name="Griggs A."/>
            <person name="Gujja S."/>
            <person name="Heilman E.R."/>
            <person name="Heiman D."/>
            <person name="Hepburn T."/>
            <person name="Howarth C."/>
            <person name="Jen D."/>
            <person name="Larson L."/>
            <person name="Mehta T."/>
            <person name="Neiman D."/>
            <person name="Pearson M."/>
            <person name="Roberts A."/>
            <person name="Saif S."/>
            <person name="Shea T."/>
            <person name="Shenoy N."/>
            <person name="Sisk P."/>
            <person name="Stolte C."/>
            <person name="Sykes S."/>
            <person name="Walk T."/>
            <person name="White J."/>
            <person name="Yandava C."/>
            <person name="Haas B."/>
            <person name="Nusbaum C."/>
            <person name="Birren B."/>
        </authorList>
    </citation>
    <scope>NUCLEOTIDE SEQUENCE [LARGE SCALE GENOMIC DNA]</scope>
    <source>
        <strain evidence="4">R3-111a-1</strain>
    </source>
</reference>
<evidence type="ECO:0000256" key="1">
    <source>
        <dbReference type="SAM" id="Phobius"/>
    </source>
</evidence>
<protein>
    <submittedName>
        <fullName evidence="2 3">Uncharacterized protein</fullName>
    </submittedName>
</protein>
<dbReference type="AlphaFoldDB" id="J3P4D3"/>
<reference evidence="3" key="4">
    <citation type="journal article" date="2015" name="G3 (Bethesda)">
        <title>Genome sequences of three phytopathogenic species of the Magnaporthaceae family of fungi.</title>
        <authorList>
            <person name="Okagaki L.H."/>
            <person name="Nunes C.C."/>
            <person name="Sailsbery J."/>
            <person name="Clay B."/>
            <person name="Brown D."/>
            <person name="John T."/>
            <person name="Oh Y."/>
            <person name="Young N."/>
            <person name="Fitzgerald M."/>
            <person name="Haas B.J."/>
            <person name="Zeng Q."/>
            <person name="Young S."/>
            <person name="Adiconis X."/>
            <person name="Fan L."/>
            <person name="Levin J.Z."/>
            <person name="Mitchell T.K."/>
            <person name="Okubara P.A."/>
            <person name="Farman M.L."/>
            <person name="Kohn L.M."/>
            <person name="Birren B."/>
            <person name="Ma L.-J."/>
            <person name="Dean R.A."/>
        </authorList>
    </citation>
    <scope>NUCLEOTIDE SEQUENCE</scope>
    <source>
        <strain evidence="3">R3-111a-1</strain>
    </source>
</reference>
<dbReference type="OrthoDB" id="5232608at2759"/>
<reference evidence="3" key="5">
    <citation type="submission" date="2018-04" db="UniProtKB">
        <authorList>
            <consortium name="EnsemblFungi"/>
        </authorList>
    </citation>
    <scope>IDENTIFICATION</scope>
    <source>
        <strain evidence="3">R3-111a-1</strain>
    </source>
</reference>
<accession>J3P4D3</accession>
<keyword evidence="1" id="KW-1133">Transmembrane helix</keyword>
<dbReference type="Proteomes" id="UP000006039">
    <property type="component" value="Unassembled WGS sequence"/>
</dbReference>
<evidence type="ECO:0000313" key="2">
    <source>
        <dbReference type="EMBL" id="EJT74529.1"/>
    </source>
</evidence>
<dbReference type="GeneID" id="20348827"/>
<feature type="transmembrane region" description="Helical" evidence="1">
    <location>
        <begin position="113"/>
        <end position="134"/>
    </location>
</feature>
<dbReference type="eggNOG" id="ENOG502SX2P">
    <property type="taxonomic scope" value="Eukaryota"/>
</dbReference>
<dbReference type="HOGENOM" id="CLU_1525241_0_0_1"/>
<organism evidence="2">
    <name type="scientific">Gaeumannomyces tritici (strain R3-111a-1)</name>
    <name type="common">Wheat and barley take-all root rot fungus</name>
    <name type="synonym">Gaeumannomyces graminis var. tritici</name>
    <dbReference type="NCBI Taxonomy" id="644352"/>
    <lineage>
        <taxon>Eukaryota</taxon>
        <taxon>Fungi</taxon>
        <taxon>Dikarya</taxon>
        <taxon>Ascomycota</taxon>
        <taxon>Pezizomycotina</taxon>
        <taxon>Sordariomycetes</taxon>
        <taxon>Sordariomycetidae</taxon>
        <taxon>Magnaporthales</taxon>
        <taxon>Magnaporthaceae</taxon>
        <taxon>Gaeumannomyces</taxon>
    </lineage>
</organism>
<proteinExistence type="predicted"/>